<dbReference type="GO" id="GO:0005634">
    <property type="term" value="C:nucleus"/>
    <property type="evidence" value="ECO:0000318"/>
    <property type="project" value="GO_Central"/>
</dbReference>
<organism evidence="4 5">
    <name type="scientific">Daphnia pulex</name>
    <name type="common">Water flea</name>
    <dbReference type="NCBI Taxonomy" id="6669"/>
    <lineage>
        <taxon>Eukaryota</taxon>
        <taxon>Metazoa</taxon>
        <taxon>Ecdysozoa</taxon>
        <taxon>Arthropoda</taxon>
        <taxon>Crustacea</taxon>
        <taxon>Branchiopoda</taxon>
        <taxon>Diplostraca</taxon>
        <taxon>Cladocera</taxon>
        <taxon>Anomopoda</taxon>
        <taxon>Daphniidae</taxon>
        <taxon>Daphnia</taxon>
    </lineage>
</organism>
<dbReference type="GO" id="GO:0005737">
    <property type="term" value="C:cytoplasm"/>
    <property type="evidence" value="ECO:0000318"/>
    <property type="project" value="GO_Central"/>
</dbReference>
<dbReference type="InterPro" id="IPR036770">
    <property type="entry name" value="Ankyrin_rpt-contain_sf"/>
</dbReference>
<accession>E9HNA1</accession>
<dbReference type="GO" id="GO:2000812">
    <property type="term" value="P:regulation of barbed-end actin filament capping"/>
    <property type="evidence" value="ECO:0000318"/>
    <property type="project" value="GO_Central"/>
</dbReference>
<gene>
    <name evidence="4" type="ORF">DAPPUDRAFT_116012</name>
</gene>
<dbReference type="KEGG" id="dpx:DAPPUDRAFT_116012"/>
<dbReference type="AlphaFoldDB" id="E9HNA1"/>
<evidence type="ECO:0000256" key="1">
    <source>
        <dbReference type="ARBA" id="ARBA00022737"/>
    </source>
</evidence>
<evidence type="ECO:0000313" key="4">
    <source>
        <dbReference type="EMBL" id="EFX66722.1"/>
    </source>
</evidence>
<dbReference type="PROSITE" id="PS50088">
    <property type="entry name" value="ANK_REPEAT"/>
    <property type="match status" value="1"/>
</dbReference>
<sequence length="215" mass="23682">MSSTSFWKWGELNINETNLDNNGLALVHYAITGSNPTIIVPHLLQKGANPNVRASINGLTPLHLTAQFAKDVHLVEILLNHPGVDVNRLDNWGQNALDYAMNNENRHGERIANLLKEKNPAERKNKPDAKVKMGVNPTTINVPHQIQLGADPSILADKNGIIAESTNVFELLLNSEAVGVGYCDIRERFSYPANACPVKSYLVLLHPSLPNTKNE</sequence>
<dbReference type="PANTHER" id="PTHR24180:SF45">
    <property type="entry name" value="POLY [ADP-RIBOSE] POLYMERASE TANKYRASE"/>
    <property type="match status" value="1"/>
</dbReference>
<protein>
    <submittedName>
        <fullName evidence="4">Uncharacterized protein</fullName>
    </submittedName>
</protein>
<dbReference type="PhylomeDB" id="E9HNA1"/>
<dbReference type="SMART" id="SM00248">
    <property type="entry name" value="ANK"/>
    <property type="match status" value="2"/>
</dbReference>
<dbReference type="OrthoDB" id="6358812at2759"/>
<evidence type="ECO:0000313" key="5">
    <source>
        <dbReference type="Proteomes" id="UP000000305"/>
    </source>
</evidence>
<dbReference type="SUPFAM" id="SSF48403">
    <property type="entry name" value="Ankyrin repeat"/>
    <property type="match status" value="1"/>
</dbReference>
<keyword evidence="2 3" id="KW-0040">ANK repeat</keyword>
<dbReference type="InParanoid" id="E9HNA1"/>
<reference evidence="4 5" key="1">
    <citation type="journal article" date="2011" name="Science">
        <title>The ecoresponsive genome of Daphnia pulex.</title>
        <authorList>
            <person name="Colbourne J.K."/>
            <person name="Pfrender M.E."/>
            <person name="Gilbert D."/>
            <person name="Thomas W.K."/>
            <person name="Tucker A."/>
            <person name="Oakley T.H."/>
            <person name="Tokishita S."/>
            <person name="Aerts A."/>
            <person name="Arnold G.J."/>
            <person name="Basu M.K."/>
            <person name="Bauer D.J."/>
            <person name="Caceres C.E."/>
            <person name="Carmel L."/>
            <person name="Casola C."/>
            <person name="Choi J.H."/>
            <person name="Detter J.C."/>
            <person name="Dong Q."/>
            <person name="Dusheyko S."/>
            <person name="Eads B.D."/>
            <person name="Frohlich T."/>
            <person name="Geiler-Samerotte K.A."/>
            <person name="Gerlach D."/>
            <person name="Hatcher P."/>
            <person name="Jogdeo S."/>
            <person name="Krijgsveld J."/>
            <person name="Kriventseva E.V."/>
            <person name="Kultz D."/>
            <person name="Laforsch C."/>
            <person name="Lindquist E."/>
            <person name="Lopez J."/>
            <person name="Manak J.R."/>
            <person name="Muller J."/>
            <person name="Pangilinan J."/>
            <person name="Patwardhan R.P."/>
            <person name="Pitluck S."/>
            <person name="Pritham E.J."/>
            <person name="Rechtsteiner A."/>
            <person name="Rho M."/>
            <person name="Rogozin I.B."/>
            <person name="Sakarya O."/>
            <person name="Salamov A."/>
            <person name="Schaack S."/>
            <person name="Shapiro H."/>
            <person name="Shiga Y."/>
            <person name="Skalitzky C."/>
            <person name="Smith Z."/>
            <person name="Souvorov A."/>
            <person name="Sung W."/>
            <person name="Tang Z."/>
            <person name="Tsuchiya D."/>
            <person name="Tu H."/>
            <person name="Vos H."/>
            <person name="Wang M."/>
            <person name="Wolf Y.I."/>
            <person name="Yamagata H."/>
            <person name="Yamada T."/>
            <person name="Ye Y."/>
            <person name="Shaw J.R."/>
            <person name="Andrews J."/>
            <person name="Crease T.J."/>
            <person name="Tang H."/>
            <person name="Lucas S.M."/>
            <person name="Robertson H.M."/>
            <person name="Bork P."/>
            <person name="Koonin E.V."/>
            <person name="Zdobnov E.M."/>
            <person name="Grigoriev I.V."/>
            <person name="Lynch M."/>
            <person name="Boore J.L."/>
        </authorList>
    </citation>
    <scope>NUCLEOTIDE SEQUENCE [LARGE SCALE GENOMIC DNA]</scope>
</reference>
<dbReference type="InterPro" id="IPR051637">
    <property type="entry name" value="Ank_repeat_dom-contain_49"/>
</dbReference>
<evidence type="ECO:0000256" key="3">
    <source>
        <dbReference type="PROSITE-ProRule" id="PRU00023"/>
    </source>
</evidence>
<dbReference type="Gene3D" id="1.25.40.20">
    <property type="entry name" value="Ankyrin repeat-containing domain"/>
    <property type="match status" value="1"/>
</dbReference>
<dbReference type="InterPro" id="IPR002110">
    <property type="entry name" value="Ankyrin_rpt"/>
</dbReference>
<keyword evidence="5" id="KW-1185">Reference proteome</keyword>
<dbReference type="HOGENOM" id="CLU_1284444_0_0_1"/>
<dbReference type="Pfam" id="PF12796">
    <property type="entry name" value="Ank_2"/>
    <property type="match status" value="1"/>
</dbReference>
<keyword evidence="1" id="KW-0677">Repeat</keyword>
<name>E9HNA1_DAPPU</name>
<evidence type="ECO:0000256" key="2">
    <source>
        <dbReference type="ARBA" id="ARBA00023043"/>
    </source>
</evidence>
<dbReference type="PANTHER" id="PTHR24180">
    <property type="entry name" value="CYCLIN-DEPENDENT KINASE INHIBITOR 2C-RELATED"/>
    <property type="match status" value="1"/>
</dbReference>
<feature type="repeat" description="ANK" evidence="3">
    <location>
        <begin position="22"/>
        <end position="55"/>
    </location>
</feature>
<dbReference type="EMBL" id="GL732695">
    <property type="protein sequence ID" value="EFX66722.1"/>
    <property type="molecule type" value="Genomic_DNA"/>
</dbReference>
<proteinExistence type="predicted"/>
<dbReference type="Proteomes" id="UP000000305">
    <property type="component" value="Unassembled WGS sequence"/>
</dbReference>